<dbReference type="Gene3D" id="3.40.50.360">
    <property type="match status" value="1"/>
</dbReference>
<gene>
    <name evidence="6" type="primary">azoR</name>
    <name evidence="8" type="ORF">FEF30_02850</name>
</gene>
<evidence type="ECO:0000259" key="7">
    <source>
        <dbReference type="Pfam" id="PF02525"/>
    </source>
</evidence>
<dbReference type="AlphaFoldDB" id="A0ABD4SXP8"/>
<evidence type="ECO:0000313" key="9">
    <source>
        <dbReference type="Proteomes" id="UP001203104"/>
    </source>
</evidence>
<comment type="similarity">
    <text evidence="6">Belongs to the azoreductase type 1 family.</text>
</comment>
<evidence type="ECO:0000256" key="2">
    <source>
        <dbReference type="ARBA" id="ARBA00022643"/>
    </source>
</evidence>
<keyword evidence="2 6" id="KW-0288">FMN</keyword>
<dbReference type="InterPro" id="IPR023048">
    <property type="entry name" value="NADH:quinone_OxRdtase_FMN_depd"/>
</dbReference>
<comment type="catalytic activity">
    <reaction evidence="6">
        <text>2 a quinone + NADH + H(+) = 2 a 1,4-benzosemiquinone + NAD(+)</text>
        <dbReference type="Rhea" id="RHEA:65952"/>
        <dbReference type="ChEBI" id="CHEBI:15378"/>
        <dbReference type="ChEBI" id="CHEBI:57540"/>
        <dbReference type="ChEBI" id="CHEBI:57945"/>
        <dbReference type="ChEBI" id="CHEBI:132124"/>
        <dbReference type="ChEBI" id="CHEBI:134225"/>
    </reaction>
</comment>
<evidence type="ECO:0000313" key="8">
    <source>
        <dbReference type="EMBL" id="MCI8283490.1"/>
    </source>
</evidence>
<dbReference type="NCBIfam" id="NF002370">
    <property type="entry name" value="PRK01355.1"/>
    <property type="match status" value="1"/>
</dbReference>
<dbReference type="EC" id="1.7.1.17" evidence="6"/>
<evidence type="ECO:0000256" key="1">
    <source>
        <dbReference type="ARBA" id="ARBA00022630"/>
    </source>
</evidence>
<keyword evidence="1 6" id="KW-0285">Flavoprotein</keyword>
<feature type="domain" description="Flavodoxin-like fold" evidence="7">
    <location>
        <begin position="25"/>
        <end position="213"/>
    </location>
</feature>
<accession>A0ABD4SXP8</accession>
<comment type="subunit">
    <text evidence="6">Homodimer.</text>
</comment>
<keyword evidence="4 6" id="KW-0520">NAD</keyword>
<dbReference type="PANTHER" id="PTHR43741">
    <property type="entry name" value="FMN-DEPENDENT NADH-AZOREDUCTASE 1"/>
    <property type="match status" value="1"/>
</dbReference>
<comment type="function">
    <text evidence="6">Also exhibits azoreductase activity. Catalyzes the reductive cleavage of the azo bond in aromatic azo compounds to the corresponding amines.</text>
</comment>
<feature type="binding site" evidence="6">
    <location>
        <position position="33"/>
    </location>
    <ligand>
        <name>FMN</name>
        <dbReference type="ChEBI" id="CHEBI:58210"/>
    </ligand>
</feature>
<keyword evidence="3 6" id="KW-0560">Oxidoreductase</keyword>
<dbReference type="GO" id="GO:0010181">
    <property type="term" value="F:FMN binding"/>
    <property type="evidence" value="ECO:0007669"/>
    <property type="project" value="UniProtKB-UniRule"/>
</dbReference>
<comment type="catalytic activity">
    <reaction evidence="5">
        <text>N,N-dimethyl-1,4-phenylenediamine + anthranilate + 2 NAD(+) = 2-(4-dimethylaminophenyl)diazenylbenzoate + 2 NADH + 2 H(+)</text>
        <dbReference type="Rhea" id="RHEA:55872"/>
        <dbReference type="ChEBI" id="CHEBI:15378"/>
        <dbReference type="ChEBI" id="CHEBI:15783"/>
        <dbReference type="ChEBI" id="CHEBI:16567"/>
        <dbReference type="ChEBI" id="CHEBI:57540"/>
        <dbReference type="ChEBI" id="CHEBI:57945"/>
        <dbReference type="ChEBI" id="CHEBI:71579"/>
        <dbReference type="EC" id="1.7.1.17"/>
    </reaction>
    <physiologicalReaction direction="right-to-left" evidence="5">
        <dbReference type="Rhea" id="RHEA:55874"/>
    </physiologicalReaction>
</comment>
<dbReference type="HAMAP" id="MF_01216">
    <property type="entry name" value="Azoreductase_type1"/>
    <property type="match status" value="1"/>
</dbReference>
<dbReference type="GO" id="GO:0009055">
    <property type="term" value="F:electron transfer activity"/>
    <property type="evidence" value="ECO:0007669"/>
    <property type="project" value="UniProtKB-UniRule"/>
</dbReference>
<dbReference type="Proteomes" id="UP001203104">
    <property type="component" value="Unassembled WGS sequence"/>
</dbReference>
<dbReference type="InterPro" id="IPR050104">
    <property type="entry name" value="FMN-dep_NADH:Q_OxRdtase_AzoR1"/>
</dbReference>
<dbReference type="InterPro" id="IPR003680">
    <property type="entry name" value="Flavodoxin_fold"/>
</dbReference>
<dbReference type="SUPFAM" id="SSF52218">
    <property type="entry name" value="Flavoproteins"/>
    <property type="match status" value="1"/>
</dbReference>
<evidence type="ECO:0000256" key="5">
    <source>
        <dbReference type="ARBA" id="ARBA00048542"/>
    </source>
</evidence>
<dbReference type="Pfam" id="PF02525">
    <property type="entry name" value="Flavodoxin_2"/>
    <property type="match status" value="1"/>
</dbReference>
<evidence type="ECO:0000256" key="6">
    <source>
        <dbReference type="HAMAP-Rule" id="MF_01216"/>
    </source>
</evidence>
<dbReference type="PANTHER" id="PTHR43741:SF4">
    <property type="entry name" value="FMN-DEPENDENT NADH:QUINONE OXIDOREDUCTASE"/>
    <property type="match status" value="1"/>
</dbReference>
<comment type="caution">
    <text evidence="6">Lacks conserved residue(s) required for the propagation of feature annotation.</text>
</comment>
<sequence length="225" mass="25782">MQILIKICLIISKKQRKISKNGEKMNILVIKSSVNEKKGSYSSHLSDLFIKFYLEIHPEDQIEVYDLNQFGLANTNLTMKNFEDKTFYQKAESDFWINKLRNADKIVFSTSMTNFNYSATTKNFFDAITVPNKTFLLDKNTGKYTGLLKNIQNVQILTAQGAPLGWYPFGNHSALIKQIFEFLGAKVRSDFFVLDGTKVAPNNQKPIADFVAQRQNQIKILAENF</sequence>
<dbReference type="EMBL" id="VBRW01000005">
    <property type="protein sequence ID" value="MCI8283490.1"/>
    <property type="molecule type" value="Genomic_DNA"/>
</dbReference>
<protein>
    <recommendedName>
        <fullName evidence="6">FMN dependent NADH:quinone oxidoreductase</fullName>
        <ecNumber evidence="6">1.6.5.-</ecNumber>
    </recommendedName>
    <alternativeName>
        <fullName evidence="6">Azo-dye reductase</fullName>
    </alternativeName>
    <alternativeName>
        <fullName evidence="6">FMN-dependent NADH-azo compound oxidoreductase</fullName>
    </alternativeName>
    <alternativeName>
        <fullName evidence="6">FMN-dependent NADH-azoreductase</fullName>
        <ecNumber evidence="6">1.7.1.17</ecNumber>
    </alternativeName>
</protein>
<organism evidence="8 9">
    <name type="scientific">Mesomycoplasma hyopneumoniae</name>
    <name type="common">Mycoplasma hyopneumoniae</name>
    <dbReference type="NCBI Taxonomy" id="2099"/>
    <lineage>
        <taxon>Bacteria</taxon>
        <taxon>Bacillati</taxon>
        <taxon>Mycoplasmatota</taxon>
        <taxon>Mycoplasmoidales</taxon>
        <taxon>Metamycoplasmataceae</taxon>
        <taxon>Mesomycoplasma</taxon>
    </lineage>
</organism>
<reference evidence="8 9" key="1">
    <citation type="submission" date="2019-05" db="EMBL/GenBank/DDBJ databases">
        <title>Genome sequencing and assembly of Mycoplasma hyopneumoniae strains UFV01 and UFV02.</title>
        <authorList>
            <person name="De Souza L.F."/>
            <person name="Gonzaga N.F."/>
            <person name="Santos M.R."/>
            <person name="Deeney A.S."/>
            <person name="Vidigal P.M.P."/>
            <person name="Moreira M.A.S."/>
            <person name="Fietto J.R.L."/>
            <person name="Bressan G.C."/>
            <person name="Rycroft A.N."/>
            <person name="Silva Junior A."/>
        </authorList>
    </citation>
    <scope>NUCLEOTIDE SEQUENCE [LARGE SCALE GENOMIC DNA]</scope>
    <source>
        <strain evidence="8 9">UFV01</strain>
    </source>
</reference>
<name>A0ABD4SXP8_MESHO</name>
<proteinExistence type="inferred from homology"/>
<comment type="function">
    <text evidence="6">Quinone reductase that provides resistance to thiol-specific stress caused by electrophilic quinones.</text>
</comment>
<dbReference type="EC" id="1.6.5.-" evidence="6"/>
<evidence type="ECO:0000256" key="4">
    <source>
        <dbReference type="ARBA" id="ARBA00023027"/>
    </source>
</evidence>
<evidence type="ECO:0000256" key="3">
    <source>
        <dbReference type="ARBA" id="ARBA00023002"/>
    </source>
</evidence>
<feature type="binding site" evidence="6">
    <location>
        <begin position="40"/>
        <end position="42"/>
    </location>
    <ligand>
        <name>FMN</name>
        <dbReference type="ChEBI" id="CHEBI:58210"/>
    </ligand>
</feature>
<comment type="caution">
    <text evidence="8">The sequence shown here is derived from an EMBL/GenBank/DDBJ whole genome shotgun (WGS) entry which is preliminary data.</text>
</comment>
<dbReference type="GO" id="GO:0016652">
    <property type="term" value="F:oxidoreductase activity, acting on NAD(P)H as acceptor"/>
    <property type="evidence" value="ECO:0007669"/>
    <property type="project" value="UniProtKB-UniRule"/>
</dbReference>
<dbReference type="InterPro" id="IPR029039">
    <property type="entry name" value="Flavoprotein-like_sf"/>
</dbReference>
<comment type="cofactor">
    <cofactor evidence="6">
        <name>FMN</name>
        <dbReference type="ChEBI" id="CHEBI:58210"/>
    </cofactor>
    <text evidence="6">Binds 1 FMN per subunit.</text>
</comment>